<dbReference type="Proteomes" id="UP001497392">
    <property type="component" value="Unassembled WGS sequence"/>
</dbReference>
<feature type="region of interest" description="Disordered" evidence="1">
    <location>
        <begin position="64"/>
        <end position="144"/>
    </location>
</feature>
<dbReference type="PANTHER" id="PTHR23322:SF93">
    <property type="entry name" value="UBX DOMAIN-CONTAINING PROTEIN 8"/>
    <property type="match status" value="1"/>
</dbReference>
<feature type="compositionally biased region" description="Acidic residues" evidence="1">
    <location>
        <begin position="64"/>
        <end position="73"/>
    </location>
</feature>
<dbReference type="SUPFAM" id="SSF46934">
    <property type="entry name" value="UBA-like"/>
    <property type="match status" value="1"/>
</dbReference>
<dbReference type="PROSITE" id="PS50033">
    <property type="entry name" value="UBX"/>
    <property type="match status" value="1"/>
</dbReference>
<evidence type="ECO:0000313" key="3">
    <source>
        <dbReference type="EMBL" id="CAL5227901.1"/>
    </source>
</evidence>
<feature type="domain" description="UBX" evidence="2">
    <location>
        <begin position="391"/>
        <end position="470"/>
    </location>
</feature>
<feature type="compositionally biased region" description="Basic and acidic residues" evidence="1">
    <location>
        <begin position="99"/>
        <end position="139"/>
    </location>
</feature>
<dbReference type="Gene3D" id="3.10.20.90">
    <property type="entry name" value="Phosphatidylinositol 3-kinase Catalytic Subunit, Chain A, domain 1"/>
    <property type="match status" value="1"/>
</dbReference>
<reference evidence="3 4" key="1">
    <citation type="submission" date="2024-06" db="EMBL/GenBank/DDBJ databases">
        <authorList>
            <person name="Kraege A."/>
            <person name="Thomma B."/>
        </authorList>
    </citation>
    <scope>NUCLEOTIDE SEQUENCE [LARGE SCALE GENOMIC DNA]</scope>
</reference>
<accession>A0ABP1G6L1</accession>
<sequence length="474" mass="51650">MEESGEDQLIATFQGVTGADVATAQHVLEAHAWDLNRSVEFFLEQSAAPAPQPGNLREHAVSIDEPEDDDEGVDPTFTLPVPATRMQGSESPLQARPSMPDHRTSLLRDGGSHDDELQRALAESARDAEIAHGEDHSDQAGEDAPTLLESSDEDIAIVNERPIQPRSRNPLLNPDGHGSGLPAGGLWGEPEGVQRRQRRSRPRGAAAAQDQDLQELEAVGQHVGVPENSMARRDPFAELLQGSAGPMPFPMSAMAGAMAGPVLGNGRLASEDLELPAGINIEEARMLEAAMLGIPYQARPSARTAAWTPAEPPAPEVVAQRQIRDEQDAAYQESLMADMEKAQQAKREQQEAEQVEQAKRNEQEAAEQAERDYERLITSKQANLPEESPSDGPDTVSIMIRLPNGNRAARRFAGHQCLETLFDWVDVTVAPDIRPGRYTLVTQYPRRQLQPQSAGTLQEAGLTEKQEALFLNVT</sequence>
<evidence type="ECO:0000256" key="1">
    <source>
        <dbReference type="SAM" id="MobiDB-lite"/>
    </source>
</evidence>
<dbReference type="CDD" id="cd14273">
    <property type="entry name" value="UBA_TAP-C_like"/>
    <property type="match status" value="1"/>
</dbReference>
<dbReference type="InterPro" id="IPR029071">
    <property type="entry name" value="Ubiquitin-like_domsf"/>
</dbReference>
<feature type="region of interest" description="Disordered" evidence="1">
    <location>
        <begin position="160"/>
        <end position="213"/>
    </location>
</feature>
<dbReference type="SUPFAM" id="SSF54236">
    <property type="entry name" value="Ubiquitin-like"/>
    <property type="match status" value="1"/>
</dbReference>
<dbReference type="InterPro" id="IPR001012">
    <property type="entry name" value="UBX_dom"/>
</dbReference>
<dbReference type="SMART" id="SM00166">
    <property type="entry name" value="UBX"/>
    <property type="match status" value="1"/>
</dbReference>
<gene>
    <name evidence="3" type="primary">g10943</name>
    <name evidence="3" type="ORF">VP750_LOCUS9807</name>
</gene>
<dbReference type="EMBL" id="CAXHTA020000017">
    <property type="protein sequence ID" value="CAL5227901.1"/>
    <property type="molecule type" value="Genomic_DNA"/>
</dbReference>
<keyword evidence="4" id="KW-1185">Reference proteome</keyword>
<name>A0ABP1G6L1_9CHLO</name>
<dbReference type="Gene3D" id="1.10.8.10">
    <property type="entry name" value="DNA helicase RuvA subunit, C-terminal domain"/>
    <property type="match status" value="1"/>
</dbReference>
<proteinExistence type="predicted"/>
<organism evidence="3 4">
    <name type="scientific">Coccomyxa viridis</name>
    <dbReference type="NCBI Taxonomy" id="1274662"/>
    <lineage>
        <taxon>Eukaryota</taxon>
        <taxon>Viridiplantae</taxon>
        <taxon>Chlorophyta</taxon>
        <taxon>core chlorophytes</taxon>
        <taxon>Trebouxiophyceae</taxon>
        <taxon>Trebouxiophyceae incertae sedis</taxon>
        <taxon>Coccomyxaceae</taxon>
        <taxon>Coccomyxa</taxon>
    </lineage>
</organism>
<dbReference type="InterPro" id="IPR009060">
    <property type="entry name" value="UBA-like_sf"/>
</dbReference>
<evidence type="ECO:0000313" key="4">
    <source>
        <dbReference type="Proteomes" id="UP001497392"/>
    </source>
</evidence>
<comment type="caution">
    <text evidence="3">The sequence shown here is derived from an EMBL/GenBank/DDBJ whole genome shotgun (WGS) entry which is preliminary data.</text>
</comment>
<feature type="compositionally biased region" description="Gly residues" evidence="1">
    <location>
        <begin position="177"/>
        <end position="187"/>
    </location>
</feature>
<dbReference type="InterPro" id="IPR050730">
    <property type="entry name" value="UBX_domain-protein"/>
</dbReference>
<dbReference type="Pfam" id="PF00789">
    <property type="entry name" value="UBX"/>
    <property type="match status" value="1"/>
</dbReference>
<feature type="region of interest" description="Disordered" evidence="1">
    <location>
        <begin position="338"/>
        <end position="371"/>
    </location>
</feature>
<evidence type="ECO:0000259" key="2">
    <source>
        <dbReference type="PROSITE" id="PS50033"/>
    </source>
</evidence>
<dbReference type="Pfam" id="PF14555">
    <property type="entry name" value="UBA_4"/>
    <property type="match status" value="1"/>
</dbReference>
<dbReference type="PANTHER" id="PTHR23322">
    <property type="entry name" value="FAS-ASSOCIATED PROTEIN"/>
    <property type="match status" value="1"/>
</dbReference>
<protein>
    <submittedName>
        <fullName evidence="3">G10943 protein</fullName>
    </submittedName>
</protein>